<dbReference type="Gene3D" id="3.40.50.300">
    <property type="entry name" value="P-loop containing nucleotide triphosphate hydrolases"/>
    <property type="match status" value="1"/>
</dbReference>
<dbReference type="GO" id="GO:0016020">
    <property type="term" value="C:membrane"/>
    <property type="evidence" value="ECO:0007669"/>
    <property type="project" value="InterPro"/>
</dbReference>
<evidence type="ECO:0000259" key="8">
    <source>
        <dbReference type="PROSITE" id="PS51371"/>
    </source>
</evidence>
<dbReference type="InterPro" id="IPR005892">
    <property type="entry name" value="Gly-betaine_transp_ATP-bd"/>
</dbReference>
<dbReference type="PROSITE" id="PS00211">
    <property type="entry name" value="ABC_TRANSPORTER_1"/>
    <property type="match status" value="1"/>
</dbReference>
<comment type="similarity">
    <text evidence="1">Belongs to the ABC transporter superfamily.</text>
</comment>
<dbReference type="InterPro" id="IPR017871">
    <property type="entry name" value="ABC_transporter-like_CS"/>
</dbReference>
<protein>
    <submittedName>
        <fullName evidence="9">Glycine betaine/proline transport system ATP-binding protein</fullName>
    </submittedName>
</protein>
<dbReference type="Gene3D" id="3.10.580.10">
    <property type="entry name" value="CBS-domain"/>
    <property type="match status" value="1"/>
</dbReference>
<dbReference type="CDD" id="cd03294">
    <property type="entry name" value="ABC_Pro_Gly_Betaine"/>
    <property type="match status" value="1"/>
</dbReference>
<gene>
    <name evidence="9" type="ORF">SAMN05216233_10546</name>
</gene>
<dbReference type="Pfam" id="PF00005">
    <property type="entry name" value="ABC_tran"/>
    <property type="match status" value="1"/>
</dbReference>
<evidence type="ECO:0000256" key="1">
    <source>
        <dbReference type="ARBA" id="ARBA00005417"/>
    </source>
</evidence>
<dbReference type="InterPro" id="IPR003593">
    <property type="entry name" value="AAA+_ATPase"/>
</dbReference>
<evidence type="ECO:0000256" key="2">
    <source>
        <dbReference type="ARBA" id="ARBA00022448"/>
    </source>
</evidence>
<keyword evidence="2" id="KW-0813">Transport</keyword>
<dbReference type="SMART" id="SM00382">
    <property type="entry name" value="AAA"/>
    <property type="match status" value="1"/>
</dbReference>
<name>A0A1G5DWT3_9BACT</name>
<dbReference type="NCBIfam" id="TIGR01186">
    <property type="entry name" value="proV"/>
    <property type="match status" value="1"/>
</dbReference>
<evidence type="ECO:0000313" key="10">
    <source>
        <dbReference type="Proteomes" id="UP000198870"/>
    </source>
</evidence>
<keyword evidence="4 9" id="KW-0067">ATP-binding</keyword>
<dbReference type="RefSeq" id="WP_092210221.1">
    <property type="nucleotide sequence ID" value="NZ_FMUX01000005.1"/>
</dbReference>
<keyword evidence="10" id="KW-1185">Reference proteome</keyword>
<dbReference type="SUPFAM" id="SSF54631">
    <property type="entry name" value="CBS-domain pair"/>
    <property type="match status" value="1"/>
</dbReference>
<proteinExistence type="inferred from homology"/>
<dbReference type="PROSITE" id="PS50893">
    <property type="entry name" value="ABC_TRANSPORTER_2"/>
    <property type="match status" value="1"/>
</dbReference>
<evidence type="ECO:0000256" key="5">
    <source>
        <dbReference type="ARBA" id="ARBA00022970"/>
    </source>
</evidence>
<dbReference type="GO" id="GO:0006865">
    <property type="term" value="P:amino acid transport"/>
    <property type="evidence" value="ECO:0007669"/>
    <property type="project" value="UniProtKB-KW"/>
</dbReference>
<dbReference type="GO" id="GO:0016887">
    <property type="term" value="F:ATP hydrolysis activity"/>
    <property type="evidence" value="ECO:0007669"/>
    <property type="project" value="InterPro"/>
</dbReference>
<feature type="domain" description="ABC transporter" evidence="7">
    <location>
        <begin position="4"/>
        <end position="264"/>
    </location>
</feature>
<dbReference type="SUPFAM" id="SSF52540">
    <property type="entry name" value="P-loop containing nucleoside triphosphate hydrolases"/>
    <property type="match status" value="1"/>
</dbReference>
<keyword evidence="3" id="KW-0547">Nucleotide-binding</keyword>
<dbReference type="AlphaFoldDB" id="A0A1G5DWT3"/>
<dbReference type="PANTHER" id="PTHR43869">
    <property type="entry name" value="GLYCINE BETAINE/PROLINE BETAINE TRANSPORT SYSTEM ATP-BINDING PROTEIN PROV"/>
    <property type="match status" value="1"/>
</dbReference>
<dbReference type="OrthoDB" id="9809450at2"/>
<keyword evidence="5" id="KW-0029">Amino-acid transport</keyword>
<reference evidence="9 10" key="1">
    <citation type="submission" date="2016-10" db="EMBL/GenBank/DDBJ databases">
        <authorList>
            <person name="de Groot N.N."/>
        </authorList>
    </citation>
    <scope>NUCLEOTIDE SEQUENCE [LARGE SCALE GENOMIC DNA]</scope>
    <source>
        <strain evidence="9 10">AA1</strain>
    </source>
</reference>
<dbReference type="Proteomes" id="UP000198870">
    <property type="component" value="Unassembled WGS sequence"/>
</dbReference>
<dbReference type="EMBL" id="FMUX01000005">
    <property type="protein sequence ID" value="SCY19263.1"/>
    <property type="molecule type" value="Genomic_DNA"/>
</dbReference>
<dbReference type="FunFam" id="3.40.50.300:FF:000201">
    <property type="entry name" value="Glycine betaine/L-proline ABC transporter ATP-binding protein"/>
    <property type="match status" value="1"/>
</dbReference>
<dbReference type="InterPro" id="IPR000644">
    <property type="entry name" value="CBS_dom"/>
</dbReference>
<feature type="domain" description="CBS" evidence="8">
    <location>
        <begin position="341"/>
        <end position="397"/>
    </location>
</feature>
<organism evidence="9 10">
    <name type="scientific">Desulfoluna spongiiphila</name>
    <dbReference type="NCBI Taxonomy" id="419481"/>
    <lineage>
        <taxon>Bacteria</taxon>
        <taxon>Pseudomonadati</taxon>
        <taxon>Thermodesulfobacteriota</taxon>
        <taxon>Desulfobacteria</taxon>
        <taxon>Desulfobacterales</taxon>
        <taxon>Desulfolunaceae</taxon>
        <taxon>Desulfoluna</taxon>
    </lineage>
</organism>
<dbReference type="STRING" id="419481.SAMN05216233_10546"/>
<dbReference type="GO" id="GO:0006970">
    <property type="term" value="P:response to osmotic stress"/>
    <property type="evidence" value="ECO:0007669"/>
    <property type="project" value="UniProtKB-ARBA"/>
</dbReference>
<dbReference type="InterPro" id="IPR027417">
    <property type="entry name" value="P-loop_NTPase"/>
</dbReference>
<accession>A0A1G5DWT3</accession>
<dbReference type="InterPro" id="IPR046342">
    <property type="entry name" value="CBS_dom_sf"/>
</dbReference>
<sequence length="397" mass="43275">MTKIEVKDLVKIFGPSPNRALSMLRDGADKDEILAKTGHGVGVGGVTFDVKSGEIIVIMGLSGSGKSTLVRCLNRLIDPTAGSIMVDGVDIAKVSSEELLDIRQKKFGMVFQNFALFPHRTVAENAAFGLEIQGVERETRLEKAHEVLSQVGLSGWEQSYPSQLSGGMQQRVGLARALAVDPDILLMDEAFSALDPLIRRDMQDELLDLQDRLQKTIVFISHDLDEALKIGDRIVLMKDGKVVQVGTPDEILMEPATRYVEKFVEDVDITKVLTAESVMKRPFAVGHVRNDGPRAALRKMKNEGISSLFVTKRDHSLLGIISAADAKEAAERGDDNLESILQRDLTTVPPDTPASELFEILKDLPYPLAVVTETEKLAGVIVRGTLLAALAEGGRNV</sequence>
<dbReference type="Pfam" id="PF00571">
    <property type="entry name" value="CBS"/>
    <property type="match status" value="2"/>
</dbReference>
<dbReference type="InterPro" id="IPR003439">
    <property type="entry name" value="ABC_transporter-like_ATP-bd"/>
</dbReference>
<dbReference type="GO" id="GO:0031460">
    <property type="term" value="P:glycine betaine transport"/>
    <property type="evidence" value="ECO:0007669"/>
    <property type="project" value="InterPro"/>
</dbReference>
<dbReference type="InterPro" id="IPR051921">
    <property type="entry name" value="ABC_osmolyte_uptake_ATP-bind"/>
</dbReference>
<evidence type="ECO:0000256" key="6">
    <source>
        <dbReference type="PROSITE-ProRule" id="PRU00703"/>
    </source>
</evidence>
<dbReference type="GO" id="GO:0005524">
    <property type="term" value="F:ATP binding"/>
    <property type="evidence" value="ECO:0007669"/>
    <property type="project" value="UniProtKB-KW"/>
</dbReference>
<dbReference type="SMART" id="SM00116">
    <property type="entry name" value="CBS"/>
    <property type="match status" value="2"/>
</dbReference>
<evidence type="ECO:0000256" key="4">
    <source>
        <dbReference type="ARBA" id="ARBA00022840"/>
    </source>
</evidence>
<evidence type="ECO:0000259" key="7">
    <source>
        <dbReference type="PROSITE" id="PS50893"/>
    </source>
</evidence>
<keyword evidence="6" id="KW-0129">CBS domain</keyword>
<dbReference type="PROSITE" id="PS51371">
    <property type="entry name" value="CBS"/>
    <property type="match status" value="1"/>
</dbReference>
<evidence type="ECO:0000256" key="3">
    <source>
        <dbReference type="ARBA" id="ARBA00022741"/>
    </source>
</evidence>
<dbReference type="PANTHER" id="PTHR43869:SF1">
    <property type="entry name" value="GLYCINE BETAINE_PROLINE BETAINE TRANSPORT SYSTEM ATP-BINDING PROTEIN PROV"/>
    <property type="match status" value="1"/>
</dbReference>
<evidence type="ECO:0000313" key="9">
    <source>
        <dbReference type="EMBL" id="SCY19263.1"/>
    </source>
</evidence>